<gene>
    <name evidence="2" type="ORF">A2677_02735</name>
</gene>
<dbReference type="Proteomes" id="UP000177817">
    <property type="component" value="Unassembled WGS sequence"/>
</dbReference>
<evidence type="ECO:0000256" key="1">
    <source>
        <dbReference type="SAM" id="Phobius"/>
    </source>
</evidence>
<evidence type="ECO:0000313" key="2">
    <source>
        <dbReference type="EMBL" id="OGY88908.1"/>
    </source>
</evidence>
<dbReference type="AlphaFoldDB" id="A0A1G2BI81"/>
<proteinExistence type="predicted"/>
<comment type="caution">
    <text evidence="2">The sequence shown here is derived from an EMBL/GenBank/DDBJ whole genome shotgun (WGS) entry which is preliminary data.</text>
</comment>
<keyword evidence="1" id="KW-0472">Membrane</keyword>
<protein>
    <submittedName>
        <fullName evidence="2">Uncharacterized protein</fullName>
    </submittedName>
</protein>
<feature type="transmembrane region" description="Helical" evidence="1">
    <location>
        <begin position="20"/>
        <end position="37"/>
    </location>
</feature>
<organism evidence="2 3">
    <name type="scientific">Candidatus Komeilibacteria bacterium RIFCSPHIGHO2_01_FULL_52_14</name>
    <dbReference type="NCBI Taxonomy" id="1798549"/>
    <lineage>
        <taxon>Bacteria</taxon>
        <taxon>Candidatus Komeiliibacteriota</taxon>
    </lineage>
</organism>
<feature type="transmembrane region" description="Helical" evidence="1">
    <location>
        <begin position="43"/>
        <end position="66"/>
    </location>
</feature>
<reference evidence="2 3" key="1">
    <citation type="journal article" date="2016" name="Nat. Commun.">
        <title>Thousands of microbial genomes shed light on interconnected biogeochemical processes in an aquifer system.</title>
        <authorList>
            <person name="Anantharaman K."/>
            <person name="Brown C.T."/>
            <person name="Hug L.A."/>
            <person name="Sharon I."/>
            <person name="Castelle C.J."/>
            <person name="Probst A.J."/>
            <person name="Thomas B.C."/>
            <person name="Singh A."/>
            <person name="Wilkins M.J."/>
            <person name="Karaoz U."/>
            <person name="Brodie E.L."/>
            <person name="Williams K.H."/>
            <person name="Hubbard S.S."/>
            <person name="Banfield J.F."/>
        </authorList>
    </citation>
    <scope>NUCLEOTIDE SEQUENCE [LARGE SCALE GENOMIC DNA]</scope>
</reference>
<accession>A0A1G2BI81</accession>
<sequence length="77" mass="8822">MLVSNLFKRRKASTYILRNVYEVLGIVLIWRGIWYVLDALDTFVFGGTHEWTAIAGVVAGVLLLYLPDRNLKAIERL</sequence>
<name>A0A1G2BI81_9BACT</name>
<keyword evidence="1" id="KW-1133">Transmembrane helix</keyword>
<evidence type="ECO:0000313" key="3">
    <source>
        <dbReference type="Proteomes" id="UP000177817"/>
    </source>
</evidence>
<keyword evidence="1" id="KW-0812">Transmembrane</keyword>
<dbReference type="EMBL" id="MHKK01000049">
    <property type="protein sequence ID" value="OGY88908.1"/>
    <property type="molecule type" value="Genomic_DNA"/>
</dbReference>